<proteinExistence type="predicted"/>
<protein>
    <submittedName>
        <fullName evidence="1">Uncharacterized protein</fullName>
    </submittedName>
</protein>
<name>A0AA38NI84_9AGAR</name>
<sequence length="241" mass="27050">MNVGLLSSLIAAAFSSQAASRLGMKNLIRLTHCLFPSPLNQSIFQILSILFPLRLLHTMTTYGLPYFLEDKTGRLSGSEFVDIHDRLRLTYRLSTDRSSSHTAFMIYNTSSHISHPSFLQALVALDFGPGHALGTVSFSSKICLPMKKYLVKVSSKGRTYRFIASDSQEYFWSWRSQANQEWTCTNTSGYLTAYYSLKTPGEPQYEGSSGCSLTIEESFGHLAPEILASLMILRHMSEYNL</sequence>
<dbReference type="AlphaFoldDB" id="A0AA38NI84"/>
<evidence type="ECO:0000313" key="2">
    <source>
        <dbReference type="Proteomes" id="UP001163798"/>
    </source>
</evidence>
<accession>A0AA38NI84</accession>
<evidence type="ECO:0000313" key="1">
    <source>
        <dbReference type="EMBL" id="KAJ3783242.1"/>
    </source>
</evidence>
<organism evidence="1 2">
    <name type="scientific">Lentinula aff. detonsa</name>
    <dbReference type="NCBI Taxonomy" id="2804958"/>
    <lineage>
        <taxon>Eukaryota</taxon>
        <taxon>Fungi</taxon>
        <taxon>Dikarya</taxon>
        <taxon>Basidiomycota</taxon>
        <taxon>Agaricomycotina</taxon>
        <taxon>Agaricomycetes</taxon>
        <taxon>Agaricomycetidae</taxon>
        <taxon>Agaricales</taxon>
        <taxon>Marasmiineae</taxon>
        <taxon>Omphalotaceae</taxon>
        <taxon>Lentinula</taxon>
    </lineage>
</organism>
<dbReference type="Proteomes" id="UP001163798">
    <property type="component" value="Unassembled WGS sequence"/>
</dbReference>
<reference evidence="1" key="1">
    <citation type="submission" date="2022-08" db="EMBL/GenBank/DDBJ databases">
        <authorList>
            <consortium name="DOE Joint Genome Institute"/>
            <person name="Min B."/>
            <person name="Riley R."/>
            <person name="Sierra-Patev S."/>
            <person name="Naranjo-Ortiz M."/>
            <person name="Looney B."/>
            <person name="Konkel Z."/>
            <person name="Slot J.C."/>
            <person name="Sakamoto Y."/>
            <person name="Steenwyk J.L."/>
            <person name="Rokas A."/>
            <person name="Carro J."/>
            <person name="Camarero S."/>
            <person name="Ferreira P."/>
            <person name="Molpeceres G."/>
            <person name="Ruiz-Duenas F.J."/>
            <person name="Serrano A."/>
            <person name="Henrissat B."/>
            <person name="Drula E."/>
            <person name="Hughes K.W."/>
            <person name="Mata J.L."/>
            <person name="Ishikawa N.K."/>
            <person name="Vargas-Isla R."/>
            <person name="Ushijima S."/>
            <person name="Smith C.A."/>
            <person name="Ahrendt S."/>
            <person name="Andreopoulos W."/>
            <person name="He G."/>
            <person name="Labutti K."/>
            <person name="Lipzen A."/>
            <person name="Ng V."/>
            <person name="Sandor L."/>
            <person name="Barry K."/>
            <person name="Martinez A.T."/>
            <person name="Xiao Y."/>
            <person name="Gibbons J.G."/>
            <person name="Terashima K."/>
            <person name="Hibbett D.S."/>
            <person name="Grigoriev I.V."/>
        </authorList>
    </citation>
    <scope>NUCLEOTIDE SEQUENCE</scope>
    <source>
        <strain evidence="1">TFB10291</strain>
    </source>
</reference>
<comment type="caution">
    <text evidence="1">The sequence shown here is derived from an EMBL/GenBank/DDBJ whole genome shotgun (WGS) entry which is preliminary data.</text>
</comment>
<dbReference type="EMBL" id="MU793429">
    <property type="protein sequence ID" value="KAJ3783242.1"/>
    <property type="molecule type" value="Genomic_DNA"/>
</dbReference>
<gene>
    <name evidence="1" type="ORF">GGU10DRAFT_361466</name>
</gene>
<keyword evidence="2" id="KW-1185">Reference proteome</keyword>